<sequence>MKKILIFSHGLAIGGAERALLGLLETIDTSKFEVDLFLMHHDGELMKFIPKNINLLPVIPEYDSLAVPMKKLFRNNQWGVLLGRLLAKIVSHFTVWKLRLPKDNEVELEYSHKYTCRYMPKISEKEYDLAISFLTPHYFVVNKVNAKKRLAWIHTDNELGAFQPVQLLLELFNGRRVIGADPAHAGTAYLIQQPLNIPPFLHVAVPGPVLFFLLSHREIGRPGDQHRGNPRVNGKALVHVFGQLAGVGV</sequence>
<protein>
    <submittedName>
        <fullName evidence="1">Uncharacterized protein</fullName>
    </submittedName>
</protein>
<proteinExistence type="predicted"/>
<organism evidence="1 2">
    <name type="scientific">Fusicatenibacter saccharivorans</name>
    <dbReference type="NCBI Taxonomy" id="1150298"/>
    <lineage>
        <taxon>Bacteria</taxon>
        <taxon>Bacillati</taxon>
        <taxon>Bacillota</taxon>
        <taxon>Clostridia</taxon>
        <taxon>Lachnospirales</taxon>
        <taxon>Lachnospiraceae</taxon>
        <taxon>Fusicatenibacter</taxon>
    </lineage>
</organism>
<dbReference type="EMBL" id="CZAL01000007">
    <property type="protein sequence ID" value="CUP24310.1"/>
    <property type="molecule type" value="Genomic_DNA"/>
</dbReference>
<dbReference type="Proteomes" id="UP000095709">
    <property type="component" value="Unassembled WGS sequence"/>
</dbReference>
<reference evidence="1 2" key="1">
    <citation type="submission" date="2015-09" db="EMBL/GenBank/DDBJ databases">
        <authorList>
            <consortium name="Pathogen Informatics"/>
        </authorList>
    </citation>
    <scope>NUCLEOTIDE SEQUENCE [LARGE SCALE GENOMIC DNA]</scope>
    <source>
        <strain evidence="1 2">2789STDY5834885</strain>
    </source>
</reference>
<evidence type="ECO:0000313" key="2">
    <source>
        <dbReference type="Proteomes" id="UP000095709"/>
    </source>
</evidence>
<evidence type="ECO:0000313" key="1">
    <source>
        <dbReference type="EMBL" id="CUP24310.1"/>
    </source>
</evidence>
<name>A0A174LRF9_9FIRM</name>
<accession>A0A174LRF9</accession>
<gene>
    <name evidence="1" type="ORF">ERS852498_01556</name>
</gene>
<dbReference type="AlphaFoldDB" id="A0A174LRF9"/>